<dbReference type="EMBL" id="QNRR01000014">
    <property type="protein sequence ID" value="RBP37279.1"/>
    <property type="molecule type" value="Genomic_DNA"/>
</dbReference>
<comment type="caution">
    <text evidence="1">The sequence shown here is derived from an EMBL/GenBank/DDBJ whole genome shotgun (WGS) entry which is preliminary data.</text>
</comment>
<organism evidence="1 2">
    <name type="scientific">Roseimicrobium gellanilyticum</name>
    <dbReference type="NCBI Taxonomy" id="748857"/>
    <lineage>
        <taxon>Bacteria</taxon>
        <taxon>Pseudomonadati</taxon>
        <taxon>Verrucomicrobiota</taxon>
        <taxon>Verrucomicrobiia</taxon>
        <taxon>Verrucomicrobiales</taxon>
        <taxon>Verrucomicrobiaceae</taxon>
        <taxon>Roseimicrobium</taxon>
    </lineage>
</organism>
<dbReference type="Proteomes" id="UP000253426">
    <property type="component" value="Unassembled WGS sequence"/>
</dbReference>
<name>A0A366H5E6_9BACT</name>
<reference evidence="1 2" key="1">
    <citation type="submission" date="2018-06" db="EMBL/GenBank/DDBJ databases">
        <title>Genomic Encyclopedia of Type Strains, Phase IV (KMG-IV): sequencing the most valuable type-strain genomes for metagenomic binning, comparative biology and taxonomic classification.</title>
        <authorList>
            <person name="Goeker M."/>
        </authorList>
    </citation>
    <scope>NUCLEOTIDE SEQUENCE [LARGE SCALE GENOMIC DNA]</scope>
    <source>
        <strain evidence="1 2">DSM 25532</strain>
    </source>
</reference>
<gene>
    <name evidence="1" type="ORF">DES53_11417</name>
</gene>
<evidence type="ECO:0000313" key="2">
    <source>
        <dbReference type="Proteomes" id="UP000253426"/>
    </source>
</evidence>
<keyword evidence="2" id="KW-1185">Reference proteome</keyword>
<evidence type="ECO:0000313" key="1">
    <source>
        <dbReference type="EMBL" id="RBP37279.1"/>
    </source>
</evidence>
<sequence length="62" mass="6211">MVVVVAMVAAVTTSAARDSAASTAIITVTSGAMATPTGTARAIIDPFAIRITAGEYAKSVQR</sequence>
<protein>
    <submittedName>
        <fullName evidence="1">Uncharacterized protein</fullName>
    </submittedName>
</protein>
<dbReference type="AlphaFoldDB" id="A0A366H5E6"/>
<accession>A0A366H5E6</accession>
<proteinExistence type="predicted"/>